<keyword evidence="2" id="KW-1185">Reference proteome</keyword>
<organism evidence="1 2">
    <name type="scientific">Mycolicibacter kumamotonensis</name>
    <dbReference type="NCBI Taxonomy" id="354243"/>
    <lineage>
        <taxon>Bacteria</taxon>
        <taxon>Bacillati</taxon>
        <taxon>Actinomycetota</taxon>
        <taxon>Actinomycetes</taxon>
        <taxon>Mycobacteriales</taxon>
        <taxon>Mycobacteriaceae</taxon>
        <taxon>Mycolicibacter</taxon>
    </lineage>
</organism>
<comment type="caution">
    <text evidence="1">The sequence shown here is derived from an EMBL/GenBank/DDBJ whole genome shotgun (WGS) entry which is preliminary data.</text>
</comment>
<sequence>MTYAVPDAIKYQYVKRTTNPGIPTEQDVTVFDALAFPPQSGVDAVAADLALAESVGVIDPPDGVLERAYQSRDWMRNFYDSASILSGYSVDGS</sequence>
<dbReference type="Proteomes" id="UP000092668">
    <property type="component" value="Unassembled WGS sequence"/>
</dbReference>
<dbReference type="AlphaFoldDB" id="A0A1B8SL87"/>
<gene>
    <name evidence="1" type="ORF">ACT18_00920</name>
</gene>
<dbReference type="EMBL" id="LFOE01000001">
    <property type="protein sequence ID" value="OBY33526.1"/>
    <property type="molecule type" value="Genomic_DNA"/>
</dbReference>
<protein>
    <submittedName>
        <fullName evidence="1">Uncharacterized protein</fullName>
    </submittedName>
</protein>
<proteinExistence type="predicted"/>
<reference evidence="1 2" key="1">
    <citation type="submission" date="2015-06" db="EMBL/GenBank/DDBJ databases">
        <title>Genome sequence of Mycobacterium kumamotonense strain Roo.</title>
        <authorList>
            <person name="Greninger A.L."/>
            <person name="Cunningham G."/>
            <person name="Miller S."/>
        </authorList>
    </citation>
    <scope>NUCLEOTIDE SEQUENCE [LARGE SCALE GENOMIC DNA]</scope>
    <source>
        <strain evidence="1 2">Roo</strain>
    </source>
</reference>
<name>A0A1B8SL87_9MYCO</name>
<dbReference type="RefSeq" id="WP_065286805.1">
    <property type="nucleotide sequence ID" value="NZ_LFOE01000001.1"/>
</dbReference>
<evidence type="ECO:0000313" key="2">
    <source>
        <dbReference type="Proteomes" id="UP000092668"/>
    </source>
</evidence>
<evidence type="ECO:0000313" key="1">
    <source>
        <dbReference type="EMBL" id="OBY33526.1"/>
    </source>
</evidence>
<accession>A0A1B8SL87</accession>